<feature type="compositionally biased region" description="Polar residues" evidence="1">
    <location>
        <begin position="227"/>
        <end position="237"/>
    </location>
</feature>
<sequence>MHQMLDKAFVELKHAGLFTSAAGVEDEAYEDDDYKDGGEEEQMEEEMEEMGEDVMKQDSGEDEVMEVGEPRHDEPAATPARSERAMLPGRAMSRVPGLASGAPLCRALHRRSALCLPRSEADAQSSPERGDAGTSFVVKASNDLSAYKDKGQPVYDFKIYDLDGHRVTRCAKTTIVMDSSSTLLHGAFLFLKVNGRDSRRQARAGSSRFPSPSLREEGSVDGRTQKSSEPITAQQAMVSGDSALPPTDQLDVISPESIDA</sequence>
<proteinExistence type="predicted"/>
<dbReference type="RefSeq" id="XP_062723024.1">
    <property type="nucleotide sequence ID" value="XM_062862194.1"/>
</dbReference>
<dbReference type="EMBL" id="JAUDZG010000003">
    <property type="protein sequence ID" value="KAK3307244.1"/>
    <property type="molecule type" value="Genomic_DNA"/>
</dbReference>
<evidence type="ECO:0000256" key="1">
    <source>
        <dbReference type="SAM" id="MobiDB-lite"/>
    </source>
</evidence>
<dbReference type="Proteomes" id="UP001273166">
    <property type="component" value="Unassembled WGS sequence"/>
</dbReference>
<reference evidence="2" key="1">
    <citation type="journal article" date="2023" name="Mol. Phylogenet. Evol.">
        <title>Genome-scale phylogeny and comparative genomics of the fungal order Sordariales.</title>
        <authorList>
            <person name="Hensen N."/>
            <person name="Bonometti L."/>
            <person name="Westerberg I."/>
            <person name="Brannstrom I.O."/>
            <person name="Guillou S."/>
            <person name="Cros-Aarteil S."/>
            <person name="Calhoun S."/>
            <person name="Haridas S."/>
            <person name="Kuo A."/>
            <person name="Mondo S."/>
            <person name="Pangilinan J."/>
            <person name="Riley R."/>
            <person name="LaButti K."/>
            <person name="Andreopoulos B."/>
            <person name="Lipzen A."/>
            <person name="Chen C."/>
            <person name="Yan M."/>
            <person name="Daum C."/>
            <person name="Ng V."/>
            <person name="Clum A."/>
            <person name="Steindorff A."/>
            <person name="Ohm R.A."/>
            <person name="Martin F."/>
            <person name="Silar P."/>
            <person name="Natvig D.O."/>
            <person name="Lalanne C."/>
            <person name="Gautier V."/>
            <person name="Ament-Velasquez S.L."/>
            <person name="Kruys A."/>
            <person name="Hutchinson M.I."/>
            <person name="Powell A.J."/>
            <person name="Barry K."/>
            <person name="Miller A.N."/>
            <person name="Grigoriev I.V."/>
            <person name="Debuchy R."/>
            <person name="Gladieux P."/>
            <person name="Hiltunen Thoren M."/>
            <person name="Johannesson H."/>
        </authorList>
    </citation>
    <scope>NUCLEOTIDE SEQUENCE</scope>
    <source>
        <strain evidence="2">CBS 333.67</strain>
    </source>
</reference>
<evidence type="ECO:0000313" key="3">
    <source>
        <dbReference type="Proteomes" id="UP001273166"/>
    </source>
</evidence>
<protein>
    <submittedName>
        <fullName evidence="2">Uncharacterized protein</fullName>
    </submittedName>
</protein>
<feature type="compositionally biased region" description="Acidic residues" evidence="1">
    <location>
        <begin position="24"/>
        <end position="52"/>
    </location>
</feature>
<comment type="caution">
    <text evidence="2">The sequence shown here is derived from an EMBL/GenBank/DDBJ whole genome shotgun (WGS) entry which is preliminary data.</text>
</comment>
<keyword evidence="3" id="KW-1185">Reference proteome</keyword>
<dbReference type="AlphaFoldDB" id="A0AAJ0GW98"/>
<accession>A0AAJ0GW98</accession>
<feature type="region of interest" description="Disordered" evidence="1">
    <location>
        <begin position="20"/>
        <end position="83"/>
    </location>
</feature>
<feature type="region of interest" description="Disordered" evidence="1">
    <location>
        <begin position="201"/>
        <end position="260"/>
    </location>
</feature>
<organism evidence="2 3">
    <name type="scientific">Chaetomium strumarium</name>
    <dbReference type="NCBI Taxonomy" id="1170767"/>
    <lineage>
        <taxon>Eukaryota</taxon>
        <taxon>Fungi</taxon>
        <taxon>Dikarya</taxon>
        <taxon>Ascomycota</taxon>
        <taxon>Pezizomycotina</taxon>
        <taxon>Sordariomycetes</taxon>
        <taxon>Sordariomycetidae</taxon>
        <taxon>Sordariales</taxon>
        <taxon>Chaetomiaceae</taxon>
        <taxon>Chaetomium</taxon>
    </lineage>
</organism>
<dbReference type="GeneID" id="87881023"/>
<gene>
    <name evidence="2" type="ORF">B0T15DRAFT_168329</name>
</gene>
<evidence type="ECO:0000313" key="2">
    <source>
        <dbReference type="EMBL" id="KAK3307244.1"/>
    </source>
</evidence>
<reference evidence="2" key="2">
    <citation type="submission" date="2023-06" db="EMBL/GenBank/DDBJ databases">
        <authorList>
            <consortium name="Lawrence Berkeley National Laboratory"/>
            <person name="Mondo S.J."/>
            <person name="Hensen N."/>
            <person name="Bonometti L."/>
            <person name="Westerberg I."/>
            <person name="Brannstrom I.O."/>
            <person name="Guillou S."/>
            <person name="Cros-Aarteil S."/>
            <person name="Calhoun S."/>
            <person name="Haridas S."/>
            <person name="Kuo A."/>
            <person name="Pangilinan J."/>
            <person name="Riley R."/>
            <person name="Labutti K."/>
            <person name="Andreopoulos B."/>
            <person name="Lipzen A."/>
            <person name="Chen C."/>
            <person name="Yanf M."/>
            <person name="Daum C."/>
            <person name="Ng V."/>
            <person name="Clum A."/>
            <person name="Steindorff A."/>
            <person name="Ohm R."/>
            <person name="Martin F."/>
            <person name="Silar P."/>
            <person name="Natvig D."/>
            <person name="Lalanne C."/>
            <person name="Gautier V."/>
            <person name="Ament-Velasquez S.L."/>
            <person name="Kruys A."/>
            <person name="Hutchinson M.I."/>
            <person name="Powell A.J."/>
            <person name="Barry K."/>
            <person name="Miller A.N."/>
            <person name="Grigoriev I.V."/>
            <person name="Debuchy R."/>
            <person name="Gladieux P."/>
            <person name="Thoren M.H."/>
            <person name="Johannesson H."/>
        </authorList>
    </citation>
    <scope>NUCLEOTIDE SEQUENCE</scope>
    <source>
        <strain evidence="2">CBS 333.67</strain>
    </source>
</reference>
<name>A0AAJ0GW98_9PEZI</name>
<feature type="compositionally biased region" description="Basic and acidic residues" evidence="1">
    <location>
        <begin position="214"/>
        <end position="226"/>
    </location>
</feature>